<evidence type="ECO:0000256" key="3">
    <source>
        <dbReference type="ARBA" id="ARBA00022475"/>
    </source>
</evidence>
<keyword evidence="11" id="KW-1185">Reference proteome</keyword>
<keyword evidence="7 8" id="KW-0472">Membrane</keyword>
<feature type="transmembrane region" description="Helical" evidence="8">
    <location>
        <begin position="139"/>
        <end position="160"/>
    </location>
</feature>
<keyword evidence="5 8" id="KW-0812">Transmembrane</keyword>
<keyword evidence="2 8" id="KW-0813">Transport</keyword>
<dbReference type="Gene3D" id="1.10.3720.10">
    <property type="entry name" value="MetI-like"/>
    <property type="match status" value="2"/>
</dbReference>
<feature type="transmembrane region" description="Helical" evidence="8">
    <location>
        <begin position="503"/>
        <end position="522"/>
    </location>
</feature>
<feature type="transmembrane region" description="Helical" evidence="8">
    <location>
        <begin position="51"/>
        <end position="73"/>
    </location>
</feature>
<evidence type="ECO:0000256" key="2">
    <source>
        <dbReference type="ARBA" id="ARBA00022448"/>
    </source>
</evidence>
<feature type="transmembrane region" description="Helical" evidence="8">
    <location>
        <begin position="85"/>
        <end position="106"/>
    </location>
</feature>
<dbReference type="InterPro" id="IPR035906">
    <property type="entry name" value="MetI-like_sf"/>
</dbReference>
<dbReference type="PANTHER" id="PTHR43357:SF3">
    <property type="entry name" value="FE(3+)-TRANSPORT SYSTEM PERMEASE PROTEIN FBPB 2"/>
    <property type="match status" value="1"/>
</dbReference>
<evidence type="ECO:0000256" key="4">
    <source>
        <dbReference type="ARBA" id="ARBA00022519"/>
    </source>
</evidence>
<comment type="similarity">
    <text evidence="8">Belongs to the binding-protein-dependent transport system permease family.</text>
</comment>
<dbReference type="AlphaFoldDB" id="A0A939IVL2"/>
<feature type="domain" description="ABC transmembrane type-1" evidence="9">
    <location>
        <begin position="50"/>
        <end position="253"/>
    </location>
</feature>
<name>A0A939IVL2_9CORY</name>
<protein>
    <submittedName>
        <fullName evidence="10">Iron ABC transporter permease</fullName>
    </submittedName>
</protein>
<comment type="subcellular location">
    <subcellularLocation>
        <location evidence="1">Cell inner membrane</location>
        <topology evidence="1">Multi-pass membrane protein</topology>
    </subcellularLocation>
    <subcellularLocation>
        <location evidence="8">Cell membrane</location>
        <topology evidence="8">Multi-pass membrane protein</topology>
    </subcellularLocation>
</comment>
<organism evidence="10 11">
    <name type="scientific">Corynebacterium mendelii</name>
    <dbReference type="NCBI Taxonomy" id="2765362"/>
    <lineage>
        <taxon>Bacteria</taxon>
        <taxon>Bacillati</taxon>
        <taxon>Actinomycetota</taxon>
        <taxon>Actinomycetes</taxon>
        <taxon>Mycobacteriales</taxon>
        <taxon>Corynebacteriaceae</taxon>
        <taxon>Corynebacterium</taxon>
    </lineage>
</organism>
<feature type="transmembrane region" description="Helical" evidence="8">
    <location>
        <begin position="323"/>
        <end position="347"/>
    </location>
</feature>
<evidence type="ECO:0000313" key="10">
    <source>
        <dbReference type="EMBL" id="MBN9644346.1"/>
    </source>
</evidence>
<keyword evidence="3" id="KW-1003">Cell membrane</keyword>
<dbReference type="PANTHER" id="PTHR43357">
    <property type="entry name" value="INNER MEMBRANE ABC TRANSPORTER PERMEASE PROTEIN YDCV"/>
    <property type="match status" value="1"/>
</dbReference>
<feature type="transmembrane region" description="Helical" evidence="8">
    <location>
        <begin position="394"/>
        <end position="413"/>
    </location>
</feature>
<dbReference type="SUPFAM" id="SSF161098">
    <property type="entry name" value="MetI-like"/>
    <property type="match status" value="2"/>
</dbReference>
<sequence>MVKARLGWLTGSILVVTVMALPIIGVLAGLFSPLNDTWRHIQKYLLADYLIQTAILTIGSVTCGIILASLLAWFVTAYRFTGSRFLAVALVMPLAIPPYIGGYTYASMTGYTGPIQVFLRNRVGWTPPPGFLDMMNMRGAIIVFTLFLYPYIYLVVRGFLDRQAGQLVEASRMLGASRTRTYFKVIVPLTRNAVVAGSTLMAFEVLSDYGVVSHFGLNVFTTAIFKSWLGLNDIAAALKLAAILLVVVTAVSMGEKALRGRRSHSYASARVTPLTPVAPTGWRKIVVPLVCWGTFAVALVIPMAQMIWWAFLSWDNIRRTGIFSAFGMTLGVALAGALLTTLCALIVAQHQRIWPTPLSKTLARITVIGYSIPSTVIALSILSIMVWLSEKTPLPLVMTPSLIVLAYLIRYLAVSMQPMESGFERIGTRFTEASRMLGHGPTATLARVDLPMMKTALAGAFLLAFIDMVKELPIVLILRPFNFSTLSTTVFQYANDEQIPESSLASLLIIALAFVPVLLLVARGNTTDKKEHPAP</sequence>
<reference evidence="10" key="1">
    <citation type="submission" date="2021-03" db="EMBL/GenBank/DDBJ databases">
        <authorList>
            <person name="Sun Q."/>
        </authorList>
    </citation>
    <scope>NUCLEOTIDE SEQUENCE</scope>
    <source>
        <strain evidence="10">CCM 8862</strain>
    </source>
</reference>
<dbReference type="InterPro" id="IPR000515">
    <property type="entry name" value="MetI-like"/>
</dbReference>
<gene>
    <name evidence="10" type="ORF">JZY06_06950</name>
</gene>
<dbReference type="CDD" id="cd06261">
    <property type="entry name" value="TM_PBP2"/>
    <property type="match status" value="2"/>
</dbReference>
<evidence type="ECO:0000256" key="5">
    <source>
        <dbReference type="ARBA" id="ARBA00022692"/>
    </source>
</evidence>
<evidence type="ECO:0000313" key="11">
    <source>
        <dbReference type="Proteomes" id="UP000664332"/>
    </source>
</evidence>
<feature type="transmembrane region" description="Helical" evidence="8">
    <location>
        <begin position="7"/>
        <end position="31"/>
    </location>
</feature>
<dbReference type="GO" id="GO:0055085">
    <property type="term" value="P:transmembrane transport"/>
    <property type="evidence" value="ECO:0007669"/>
    <property type="project" value="InterPro"/>
</dbReference>
<dbReference type="GO" id="GO:0005886">
    <property type="term" value="C:plasma membrane"/>
    <property type="evidence" value="ECO:0007669"/>
    <property type="project" value="UniProtKB-SubCell"/>
</dbReference>
<evidence type="ECO:0000256" key="7">
    <source>
        <dbReference type="ARBA" id="ARBA00023136"/>
    </source>
</evidence>
<dbReference type="PROSITE" id="PS50928">
    <property type="entry name" value="ABC_TM1"/>
    <property type="match status" value="2"/>
</dbReference>
<dbReference type="RefSeq" id="WP_207278833.1">
    <property type="nucleotide sequence ID" value="NZ_JAFLEQ010000011.1"/>
</dbReference>
<keyword evidence="6 8" id="KW-1133">Transmembrane helix</keyword>
<evidence type="ECO:0000256" key="8">
    <source>
        <dbReference type="RuleBase" id="RU363032"/>
    </source>
</evidence>
<feature type="transmembrane region" description="Helical" evidence="8">
    <location>
        <begin position="456"/>
        <end position="478"/>
    </location>
</feature>
<feature type="transmembrane region" description="Helical" evidence="8">
    <location>
        <begin position="181"/>
        <end position="203"/>
    </location>
</feature>
<evidence type="ECO:0000256" key="6">
    <source>
        <dbReference type="ARBA" id="ARBA00022989"/>
    </source>
</evidence>
<dbReference type="Proteomes" id="UP000664332">
    <property type="component" value="Unassembled WGS sequence"/>
</dbReference>
<feature type="transmembrane region" description="Helical" evidence="8">
    <location>
        <begin position="367"/>
        <end position="388"/>
    </location>
</feature>
<comment type="caution">
    <text evidence="10">The sequence shown here is derived from an EMBL/GenBank/DDBJ whole genome shotgun (WGS) entry which is preliminary data.</text>
</comment>
<accession>A0A939IVL2</accession>
<feature type="transmembrane region" description="Helical" evidence="8">
    <location>
        <begin position="234"/>
        <end position="254"/>
    </location>
</feature>
<keyword evidence="4" id="KW-0997">Cell inner membrane</keyword>
<dbReference type="Pfam" id="PF00528">
    <property type="entry name" value="BPD_transp_1"/>
    <property type="match status" value="2"/>
</dbReference>
<evidence type="ECO:0000256" key="1">
    <source>
        <dbReference type="ARBA" id="ARBA00004429"/>
    </source>
</evidence>
<dbReference type="EMBL" id="JAFLEQ010000011">
    <property type="protein sequence ID" value="MBN9644346.1"/>
    <property type="molecule type" value="Genomic_DNA"/>
</dbReference>
<feature type="domain" description="ABC transmembrane type-1" evidence="9">
    <location>
        <begin position="326"/>
        <end position="520"/>
    </location>
</feature>
<evidence type="ECO:0000259" key="9">
    <source>
        <dbReference type="PROSITE" id="PS50928"/>
    </source>
</evidence>
<proteinExistence type="inferred from homology"/>
<feature type="transmembrane region" description="Helical" evidence="8">
    <location>
        <begin position="289"/>
        <end position="311"/>
    </location>
</feature>